<feature type="domain" description="D-isomer specific 2-hydroxyacid dehydrogenase catalytic" evidence="5">
    <location>
        <begin position="21"/>
        <end position="314"/>
    </location>
</feature>
<keyword evidence="3" id="KW-0520">NAD</keyword>
<dbReference type="Pfam" id="PF00389">
    <property type="entry name" value="2-Hacid_dh"/>
    <property type="match status" value="1"/>
</dbReference>
<dbReference type="Gene3D" id="3.40.50.720">
    <property type="entry name" value="NAD(P)-binding Rossmann-like Domain"/>
    <property type="match status" value="2"/>
</dbReference>
<dbReference type="PANTHER" id="PTHR42789">
    <property type="entry name" value="D-ISOMER SPECIFIC 2-HYDROXYACID DEHYDROGENASE FAMILY PROTEIN (AFU_ORTHOLOGUE AFUA_6G10090)"/>
    <property type="match status" value="1"/>
</dbReference>
<evidence type="ECO:0000259" key="5">
    <source>
        <dbReference type="Pfam" id="PF00389"/>
    </source>
</evidence>
<dbReference type="SUPFAM" id="SSF51735">
    <property type="entry name" value="NAD(P)-binding Rossmann-fold domains"/>
    <property type="match status" value="1"/>
</dbReference>
<name>A0A6J4JYN5_9PSEU</name>
<dbReference type="CDD" id="cd05299">
    <property type="entry name" value="CtBP_dh"/>
    <property type="match status" value="1"/>
</dbReference>
<evidence type="ECO:0000256" key="1">
    <source>
        <dbReference type="ARBA" id="ARBA00005854"/>
    </source>
</evidence>
<dbReference type="InterPro" id="IPR050857">
    <property type="entry name" value="D-2-hydroxyacid_DH"/>
</dbReference>
<keyword evidence="2 4" id="KW-0560">Oxidoreductase</keyword>
<evidence type="ECO:0000256" key="3">
    <source>
        <dbReference type="ARBA" id="ARBA00023027"/>
    </source>
</evidence>
<evidence type="ECO:0000256" key="4">
    <source>
        <dbReference type="RuleBase" id="RU003719"/>
    </source>
</evidence>
<dbReference type="InterPro" id="IPR029753">
    <property type="entry name" value="D-isomer_DH_CS"/>
</dbReference>
<dbReference type="PROSITE" id="PS00671">
    <property type="entry name" value="D_2_HYDROXYACID_DH_3"/>
    <property type="match status" value="1"/>
</dbReference>
<dbReference type="PROSITE" id="PS00670">
    <property type="entry name" value="D_2_HYDROXYACID_DH_2"/>
    <property type="match status" value="1"/>
</dbReference>
<dbReference type="InterPro" id="IPR006140">
    <property type="entry name" value="D-isomer_DH_NAD-bd"/>
</dbReference>
<dbReference type="GO" id="GO:0051287">
    <property type="term" value="F:NAD binding"/>
    <property type="evidence" value="ECO:0007669"/>
    <property type="project" value="InterPro"/>
</dbReference>
<dbReference type="InterPro" id="IPR006139">
    <property type="entry name" value="D-isomer_2_OHA_DH_cat_dom"/>
</dbReference>
<feature type="domain" description="D-isomer specific 2-hydroxyacid dehydrogenase NAD-binding" evidence="6">
    <location>
        <begin position="110"/>
        <end position="282"/>
    </location>
</feature>
<dbReference type="EC" id="1.1.1.95" evidence="7"/>
<sequence>MTARVLVTDHAWPHLDVETSVLAAADAELVVAGTGHLDELVALAGDVDAILTCFAKVPAEVLDAAPRCRTVARYGVGLDNIDVARATDLGMVVSNVVDYCTDEVADHTLVMILALARRLLPLHRDVVDGGWGAGVPGTSRRLRGRTLGLVGLGAIGRAVATRAAAIGMRVVALRRSDAATPGIETVDRLEDLLAVADVVSLHLPLTADTAGLIDAAALRAMRPDAWLINTARGGLVDTDALLAALERGEIAGAALDVTDPEPLPVTHPLRSRPDVALTPHSAFASDGSLAELARRAAENVVEVLAGRVPAGIVNPGVLTSPALRMSTAAAR</sequence>
<organism evidence="7">
    <name type="scientific">uncultured Actinomycetospora sp</name>
    <dbReference type="NCBI Taxonomy" id="1135996"/>
    <lineage>
        <taxon>Bacteria</taxon>
        <taxon>Bacillati</taxon>
        <taxon>Actinomycetota</taxon>
        <taxon>Actinomycetes</taxon>
        <taxon>Pseudonocardiales</taxon>
        <taxon>Pseudonocardiaceae</taxon>
        <taxon>Actinomycetospora</taxon>
        <taxon>environmental samples</taxon>
    </lineage>
</organism>
<gene>
    <name evidence="7" type="ORF">AVDCRST_MAG54-4412</name>
</gene>
<dbReference type="EMBL" id="CADCTH010000553">
    <property type="protein sequence ID" value="CAA9290681.1"/>
    <property type="molecule type" value="Genomic_DNA"/>
</dbReference>
<comment type="similarity">
    <text evidence="1 4">Belongs to the D-isomer specific 2-hydroxyacid dehydrogenase family.</text>
</comment>
<evidence type="ECO:0000256" key="2">
    <source>
        <dbReference type="ARBA" id="ARBA00023002"/>
    </source>
</evidence>
<reference evidence="7" key="1">
    <citation type="submission" date="2020-02" db="EMBL/GenBank/DDBJ databases">
        <authorList>
            <person name="Meier V. D."/>
        </authorList>
    </citation>
    <scope>NUCLEOTIDE SEQUENCE</scope>
    <source>
        <strain evidence="7">AVDCRST_MAG54</strain>
    </source>
</reference>
<dbReference type="InterPro" id="IPR043322">
    <property type="entry name" value="CtBP"/>
</dbReference>
<dbReference type="SUPFAM" id="SSF52283">
    <property type="entry name" value="Formate/glycerate dehydrogenase catalytic domain-like"/>
    <property type="match status" value="1"/>
</dbReference>
<dbReference type="GO" id="GO:0003714">
    <property type="term" value="F:transcription corepressor activity"/>
    <property type="evidence" value="ECO:0007669"/>
    <property type="project" value="InterPro"/>
</dbReference>
<dbReference type="AlphaFoldDB" id="A0A6J4JYN5"/>
<dbReference type="InterPro" id="IPR036291">
    <property type="entry name" value="NAD(P)-bd_dom_sf"/>
</dbReference>
<proteinExistence type="inferred from homology"/>
<protein>
    <submittedName>
        <fullName evidence="7">D-3-phosphoglycerate dehydrogenase</fullName>
        <ecNumber evidence="7">1.1.1.95</ecNumber>
    </submittedName>
</protein>
<dbReference type="GO" id="GO:0004617">
    <property type="term" value="F:phosphoglycerate dehydrogenase activity"/>
    <property type="evidence" value="ECO:0007669"/>
    <property type="project" value="UniProtKB-EC"/>
</dbReference>
<dbReference type="FunFam" id="3.40.50.720:FF:000203">
    <property type="entry name" value="D-3-phosphoglycerate dehydrogenase (SerA)"/>
    <property type="match status" value="1"/>
</dbReference>
<dbReference type="PANTHER" id="PTHR42789:SF1">
    <property type="entry name" value="D-ISOMER SPECIFIC 2-HYDROXYACID DEHYDROGENASE FAMILY PROTEIN (AFU_ORTHOLOGUE AFUA_6G10090)"/>
    <property type="match status" value="1"/>
</dbReference>
<accession>A0A6J4JYN5</accession>
<dbReference type="Pfam" id="PF02826">
    <property type="entry name" value="2-Hacid_dh_C"/>
    <property type="match status" value="1"/>
</dbReference>
<evidence type="ECO:0000259" key="6">
    <source>
        <dbReference type="Pfam" id="PF02826"/>
    </source>
</evidence>
<evidence type="ECO:0000313" key="7">
    <source>
        <dbReference type="EMBL" id="CAA9290681.1"/>
    </source>
</evidence>